<evidence type="ECO:0000313" key="15">
    <source>
        <dbReference type="RefSeq" id="XP_031405184.1"/>
    </source>
</evidence>
<dbReference type="GO" id="GO:0005634">
    <property type="term" value="C:nucleus"/>
    <property type="evidence" value="ECO:0007669"/>
    <property type="project" value="TreeGrafter"/>
</dbReference>
<evidence type="ECO:0000313" key="14">
    <source>
        <dbReference type="RefSeq" id="XP_031405183.1"/>
    </source>
</evidence>
<dbReference type="Proteomes" id="UP000515151">
    <property type="component" value="Chromosome 7"/>
</dbReference>
<keyword evidence="5 8" id="KW-0863">Zinc-finger</keyword>
<dbReference type="InterPro" id="IPR045191">
    <property type="entry name" value="MBR1/2-like"/>
</dbReference>
<reference evidence="11" key="1">
    <citation type="journal article" date="2020" name="Plant Biotechnol. J.">
        <title>The pomegranate (Punica granatum L.) draft genome dissects genetic divergence between soft- and hard-seeded cultivars.</title>
        <authorList>
            <person name="Luo X."/>
            <person name="Li H."/>
            <person name="Wu Z."/>
            <person name="Yao W."/>
            <person name="Zhao P."/>
            <person name="Cao D."/>
            <person name="Yu H."/>
            <person name="Li K."/>
            <person name="Poudel K."/>
            <person name="Zhao D."/>
            <person name="Zhang F."/>
            <person name="Xia X."/>
            <person name="Chen L."/>
            <person name="Wang Q."/>
            <person name="Jing D."/>
            <person name="Cao S."/>
        </authorList>
    </citation>
    <scope>NUCLEOTIDE SEQUENCE [LARGE SCALE GENOMIC DNA]</scope>
</reference>
<dbReference type="Pfam" id="PF13639">
    <property type="entry name" value="zf-RING_2"/>
    <property type="match status" value="1"/>
</dbReference>
<dbReference type="RefSeq" id="XP_031405187.1">
    <property type="nucleotide sequence ID" value="XM_031549327.1"/>
</dbReference>
<feature type="domain" description="RING-type" evidence="10">
    <location>
        <begin position="467"/>
        <end position="508"/>
    </location>
</feature>
<evidence type="ECO:0000256" key="8">
    <source>
        <dbReference type="PROSITE-ProRule" id="PRU00175"/>
    </source>
</evidence>
<dbReference type="GeneID" id="116214070"/>
<evidence type="ECO:0000256" key="4">
    <source>
        <dbReference type="ARBA" id="ARBA00022723"/>
    </source>
</evidence>
<evidence type="ECO:0000256" key="9">
    <source>
        <dbReference type="SAM" id="MobiDB-lite"/>
    </source>
</evidence>
<feature type="compositionally biased region" description="Low complexity" evidence="9">
    <location>
        <begin position="149"/>
        <end position="158"/>
    </location>
</feature>
<dbReference type="GO" id="GO:0061630">
    <property type="term" value="F:ubiquitin protein ligase activity"/>
    <property type="evidence" value="ECO:0007669"/>
    <property type="project" value="UniProtKB-EC"/>
</dbReference>
<evidence type="ECO:0000313" key="12">
    <source>
        <dbReference type="RefSeq" id="XP_031405181.1"/>
    </source>
</evidence>
<dbReference type="RefSeq" id="XP_031405186.1">
    <property type="nucleotide sequence ID" value="XM_031549326.1"/>
</dbReference>
<dbReference type="PROSITE" id="PS50089">
    <property type="entry name" value="ZF_RING_2"/>
    <property type="match status" value="1"/>
</dbReference>
<dbReference type="RefSeq" id="XP_031405181.1">
    <property type="nucleotide sequence ID" value="XM_031549321.1"/>
</dbReference>
<proteinExistence type="predicted"/>
<feature type="region of interest" description="Disordered" evidence="9">
    <location>
        <begin position="212"/>
        <end position="246"/>
    </location>
</feature>
<accession>A0A6P8EFA1</accession>
<dbReference type="RefSeq" id="XP_031405184.1">
    <property type="nucleotide sequence ID" value="XM_031549324.1"/>
</dbReference>
<feature type="compositionally biased region" description="Polar residues" evidence="9">
    <location>
        <begin position="212"/>
        <end position="236"/>
    </location>
</feature>
<dbReference type="InterPro" id="IPR013083">
    <property type="entry name" value="Znf_RING/FYVE/PHD"/>
</dbReference>
<evidence type="ECO:0000256" key="6">
    <source>
        <dbReference type="ARBA" id="ARBA00022786"/>
    </source>
</evidence>
<evidence type="ECO:0000313" key="17">
    <source>
        <dbReference type="RefSeq" id="XP_031405187.1"/>
    </source>
</evidence>
<dbReference type="RefSeq" id="XP_031405182.1">
    <property type="nucleotide sequence ID" value="XM_031549322.1"/>
</dbReference>
<dbReference type="Gene3D" id="3.30.40.10">
    <property type="entry name" value="Zinc/RING finger domain, C3HC4 (zinc finger)"/>
    <property type="match status" value="1"/>
</dbReference>
<sequence length="519" mass="57248">MDQRNMPFNRQCIDEMEIDGPSYVPQEPRVLFGSTTNVHHPNVPFGNASSSVDLHHLPDHYDNPVPYGMNHYNTFHPPANFDLGASSVPRMPPVPVNYGSSSQISSYGNYLVHGGTYQDYGRNHFMDGVGCSYKRKTVESLPENNYPYSSASTSTSSSVMGPMETRHPSEVGLRDAVTSYTLPRYGEGERSIALEESSSRSVRNRSAVSGINSAHTHNYGNPLSQGTYSSGQSFQQGGPFWLDQPSSSNSIEGGALGWSPPPLVMPFMNASNVNGVPMEVGNQGVQGPLEANGSRSSTNFLHFPYFNPQHYNLPYPSHPVHGIRGGNGNLAFHPQAPVSFHRAPSRSVSHPGPFEPTRMQWPYSAGIVPERHHNGPHFRVSAVDEHAIIDYGEAYGVGNYDHHRDLRLDIEDMSYEELLALGELIGSVNTGLPEETITSQLKTRTWASMVSINLEELPCEDQEAASCIICQDAYEDRDKIGTLDCGHEYHADCLKKWLLVKNVCPICKSEALPGNWKDL</sequence>
<evidence type="ECO:0000256" key="1">
    <source>
        <dbReference type="ARBA" id="ARBA00000900"/>
    </source>
</evidence>
<dbReference type="PANTHER" id="PTHR22937:SF222">
    <property type="entry name" value="RING-TYPE E3 UBIQUITIN TRANSFERASE"/>
    <property type="match status" value="1"/>
</dbReference>
<keyword evidence="7" id="KW-0862">Zinc</keyword>
<feature type="region of interest" description="Disordered" evidence="9">
    <location>
        <begin position="144"/>
        <end position="170"/>
    </location>
</feature>
<keyword evidence="3" id="KW-0808">Transferase</keyword>
<dbReference type="PANTHER" id="PTHR22937">
    <property type="entry name" value="E3 UBIQUITIN-PROTEIN LIGASE RNF165"/>
    <property type="match status" value="1"/>
</dbReference>
<gene>
    <name evidence="12 13 14 15 16 17" type="primary">LOC116214070</name>
</gene>
<evidence type="ECO:0000256" key="7">
    <source>
        <dbReference type="ARBA" id="ARBA00022833"/>
    </source>
</evidence>
<evidence type="ECO:0000256" key="3">
    <source>
        <dbReference type="ARBA" id="ARBA00022679"/>
    </source>
</evidence>
<evidence type="ECO:0000313" key="16">
    <source>
        <dbReference type="RefSeq" id="XP_031405186.1"/>
    </source>
</evidence>
<dbReference type="RefSeq" id="XP_031405183.1">
    <property type="nucleotide sequence ID" value="XM_031549323.1"/>
</dbReference>
<keyword evidence="6" id="KW-0833">Ubl conjugation pathway</keyword>
<dbReference type="SUPFAM" id="SSF57850">
    <property type="entry name" value="RING/U-box"/>
    <property type="match status" value="1"/>
</dbReference>
<dbReference type="EC" id="2.3.2.27" evidence="2"/>
<evidence type="ECO:0000313" key="13">
    <source>
        <dbReference type="RefSeq" id="XP_031405182.1"/>
    </source>
</evidence>
<evidence type="ECO:0000313" key="11">
    <source>
        <dbReference type="Proteomes" id="UP000515151"/>
    </source>
</evidence>
<comment type="catalytic activity">
    <reaction evidence="1">
        <text>S-ubiquitinyl-[E2 ubiquitin-conjugating enzyme]-L-cysteine + [acceptor protein]-L-lysine = [E2 ubiquitin-conjugating enzyme]-L-cysteine + N(6)-ubiquitinyl-[acceptor protein]-L-lysine.</text>
        <dbReference type="EC" id="2.3.2.27"/>
    </reaction>
</comment>
<dbReference type="InterPro" id="IPR001841">
    <property type="entry name" value="Znf_RING"/>
</dbReference>
<organism evidence="11 15">
    <name type="scientific">Punica granatum</name>
    <name type="common">Pomegranate</name>
    <dbReference type="NCBI Taxonomy" id="22663"/>
    <lineage>
        <taxon>Eukaryota</taxon>
        <taxon>Viridiplantae</taxon>
        <taxon>Streptophyta</taxon>
        <taxon>Embryophyta</taxon>
        <taxon>Tracheophyta</taxon>
        <taxon>Spermatophyta</taxon>
        <taxon>Magnoliopsida</taxon>
        <taxon>eudicotyledons</taxon>
        <taxon>Gunneridae</taxon>
        <taxon>Pentapetalae</taxon>
        <taxon>rosids</taxon>
        <taxon>malvids</taxon>
        <taxon>Myrtales</taxon>
        <taxon>Lythraceae</taxon>
        <taxon>Punica</taxon>
    </lineage>
</organism>
<evidence type="ECO:0000256" key="2">
    <source>
        <dbReference type="ARBA" id="ARBA00012483"/>
    </source>
</evidence>
<reference evidence="12 13" key="2">
    <citation type="submission" date="2025-04" db="UniProtKB">
        <authorList>
            <consortium name="RefSeq"/>
        </authorList>
    </citation>
    <scope>IDENTIFICATION</scope>
    <source>
        <tissue evidence="12 13">Leaf</tissue>
    </source>
</reference>
<evidence type="ECO:0000259" key="10">
    <source>
        <dbReference type="PROSITE" id="PS50089"/>
    </source>
</evidence>
<keyword evidence="4" id="KW-0479">Metal-binding</keyword>
<name>A0A6P8EFA1_PUNGR</name>
<dbReference type="OrthoDB" id="8062037at2759"/>
<dbReference type="AlphaFoldDB" id="A0A6P8EFA1"/>
<keyword evidence="11" id="KW-1185">Reference proteome</keyword>
<dbReference type="GO" id="GO:0008270">
    <property type="term" value="F:zinc ion binding"/>
    <property type="evidence" value="ECO:0007669"/>
    <property type="project" value="UniProtKB-KW"/>
</dbReference>
<evidence type="ECO:0000256" key="5">
    <source>
        <dbReference type="ARBA" id="ARBA00022771"/>
    </source>
</evidence>
<dbReference type="SMART" id="SM00184">
    <property type="entry name" value="RING"/>
    <property type="match status" value="1"/>
</dbReference>
<protein>
    <recommendedName>
        <fullName evidence="2">RING-type E3 ubiquitin transferase</fullName>
        <ecNumber evidence="2">2.3.2.27</ecNumber>
    </recommendedName>
</protein>